<feature type="compositionally biased region" description="Acidic residues" evidence="1">
    <location>
        <begin position="516"/>
        <end position="525"/>
    </location>
</feature>
<comment type="caution">
    <text evidence="4">The sequence shown here is derived from an EMBL/GenBank/DDBJ whole genome shotgun (WGS) entry which is preliminary data.</text>
</comment>
<feature type="domain" description="HTH psq-type" evidence="3">
    <location>
        <begin position="17"/>
        <end position="51"/>
    </location>
</feature>
<feature type="region of interest" description="Disordered" evidence="1">
    <location>
        <begin position="511"/>
        <end position="633"/>
    </location>
</feature>
<dbReference type="EMBL" id="CAJOBB010006180">
    <property type="protein sequence ID" value="CAF4153340.1"/>
    <property type="molecule type" value="Genomic_DNA"/>
</dbReference>
<dbReference type="PANTHER" id="PTHR19303:SF74">
    <property type="entry name" value="POGO TRANSPOSABLE ELEMENT WITH KRAB DOMAIN"/>
    <property type="match status" value="1"/>
</dbReference>
<feature type="compositionally biased region" description="Basic residues" evidence="1">
    <location>
        <begin position="709"/>
        <end position="719"/>
    </location>
</feature>
<dbReference type="GO" id="GO:0005634">
    <property type="term" value="C:nucleus"/>
    <property type="evidence" value="ECO:0007669"/>
    <property type="project" value="TreeGrafter"/>
</dbReference>
<evidence type="ECO:0000313" key="5">
    <source>
        <dbReference type="Proteomes" id="UP000663868"/>
    </source>
</evidence>
<evidence type="ECO:0000259" key="3">
    <source>
        <dbReference type="Pfam" id="PF05225"/>
    </source>
</evidence>
<dbReference type="PANTHER" id="PTHR19303">
    <property type="entry name" value="TRANSPOSON"/>
    <property type="match status" value="1"/>
</dbReference>
<dbReference type="Proteomes" id="UP000663868">
    <property type="component" value="Unassembled WGS sequence"/>
</dbReference>
<feature type="compositionally biased region" description="Basic residues" evidence="1">
    <location>
        <begin position="613"/>
        <end position="629"/>
    </location>
</feature>
<feature type="region of interest" description="Disordered" evidence="1">
    <location>
        <begin position="703"/>
        <end position="734"/>
    </location>
</feature>
<feature type="domain" description="DDE-1" evidence="2">
    <location>
        <begin position="209"/>
        <end position="346"/>
    </location>
</feature>
<dbReference type="GO" id="GO:0003677">
    <property type="term" value="F:DNA binding"/>
    <property type="evidence" value="ECO:0007669"/>
    <property type="project" value="InterPro"/>
</dbReference>
<accession>A0A819Y884</accession>
<dbReference type="InterPro" id="IPR004875">
    <property type="entry name" value="DDE_SF_endonuclease_dom"/>
</dbReference>
<name>A0A819Y884_9BILA</name>
<dbReference type="Pfam" id="PF05225">
    <property type="entry name" value="HTH_psq"/>
    <property type="match status" value="1"/>
</dbReference>
<feature type="compositionally biased region" description="Low complexity" evidence="1">
    <location>
        <begin position="589"/>
        <end position="598"/>
    </location>
</feature>
<feature type="region of interest" description="Disordered" evidence="1">
    <location>
        <begin position="399"/>
        <end position="478"/>
    </location>
</feature>
<organism evidence="4 5">
    <name type="scientific">Adineta steineri</name>
    <dbReference type="NCBI Taxonomy" id="433720"/>
    <lineage>
        <taxon>Eukaryota</taxon>
        <taxon>Metazoa</taxon>
        <taxon>Spiralia</taxon>
        <taxon>Gnathifera</taxon>
        <taxon>Rotifera</taxon>
        <taxon>Eurotatoria</taxon>
        <taxon>Bdelloidea</taxon>
        <taxon>Adinetida</taxon>
        <taxon>Adinetidae</taxon>
        <taxon>Adineta</taxon>
    </lineage>
</organism>
<evidence type="ECO:0000256" key="1">
    <source>
        <dbReference type="SAM" id="MobiDB-lite"/>
    </source>
</evidence>
<dbReference type="Pfam" id="PF03184">
    <property type="entry name" value="DDE_1"/>
    <property type="match status" value="1"/>
</dbReference>
<evidence type="ECO:0008006" key="6">
    <source>
        <dbReference type="Google" id="ProtNLM"/>
    </source>
</evidence>
<protein>
    <recommendedName>
        <fullName evidence="6">HTH CENPB-type domain-containing protein</fullName>
    </recommendedName>
</protein>
<dbReference type="InterPro" id="IPR050863">
    <property type="entry name" value="CenT-Element_Derived"/>
</dbReference>
<feature type="compositionally biased region" description="Polar residues" evidence="1">
    <location>
        <begin position="528"/>
        <end position="551"/>
    </location>
</feature>
<dbReference type="InterPro" id="IPR009057">
    <property type="entry name" value="Homeodomain-like_sf"/>
</dbReference>
<sequence>MPRTYIKKDVRYNYSSDDFKLALEMVASGTSIREAASRKHVPYTTLNSHYNNLVKYDTIGRPTKFNKDEEDCLEQATLVLQKWGIPVTIEEFINLAKEYATFLNKSNLFPNGRPTSDWLYSFLNRHHNLIMKKSYPLEKKRAALTISQIDDWFELLDKIIQENNLQDRPAQIFNSDESGMSDNIGYSKVIVHRQTSNAYRIQGGSGKSYVSVMFCASATGFLLPPFVIYKAKRLFTDWCIGGPPNTVFETSKNGWMETTLFRKWFEHLFLEQTKHLPRPLLLIIDGHGSHFDVETLKLAVQHQVIILCLPSHSTHILQPLDIVFFNPLKVEWKKILKNEFTHTNFKNVTKERFPSLMNQLWTIDSMKTKTNVVKSFMKAGIFPFNPNSIDRSRILKNNKSIGTSSTSSASYTTNGSNNNTHQQHGSSMTNNSSMINNNNNNNTPVNNNNNNTPVNNNNNNNSTVNNNNNNIADYPSSSTIESSSQRIALPFTSTHQAITILDQIIQNTNSNIQNDSTDDNEDEDYVPAQSTFSSSISAPSKNNQNIQPNKKSTMDRVRSVSLKKNNKRKKRSNIIGFDTSEDDDDVMTSSQSSESQESFGKENEFRPKQVSSIKKHQPVSRQQNKKKRKLDTTTINVEISDEDDVIINSSAPKSQHSLDAITNAIQSIFSTSSNETSKRATKRTVLDRSRGQVITEKLAIEQLEERKIKQNSKRSHPVSKKLNEAKRNKQGTFK</sequence>
<dbReference type="InterPro" id="IPR007889">
    <property type="entry name" value="HTH_Psq"/>
</dbReference>
<gene>
    <name evidence="4" type="ORF">KXQ929_LOCUS37387</name>
</gene>
<reference evidence="4" key="1">
    <citation type="submission" date="2021-02" db="EMBL/GenBank/DDBJ databases">
        <authorList>
            <person name="Nowell W R."/>
        </authorList>
    </citation>
    <scope>NUCLEOTIDE SEQUENCE</scope>
</reference>
<dbReference type="AlphaFoldDB" id="A0A819Y884"/>
<evidence type="ECO:0000259" key="2">
    <source>
        <dbReference type="Pfam" id="PF03184"/>
    </source>
</evidence>
<evidence type="ECO:0000313" key="4">
    <source>
        <dbReference type="EMBL" id="CAF4153340.1"/>
    </source>
</evidence>
<dbReference type="SUPFAM" id="SSF46689">
    <property type="entry name" value="Homeodomain-like"/>
    <property type="match status" value="1"/>
</dbReference>
<proteinExistence type="predicted"/>